<evidence type="ECO:0000256" key="9">
    <source>
        <dbReference type="ARBA" id="ARBA00023136"/>
    </source>
</evidence>
<dbReference type="Pfam" id="PF00018">
    <property type="entry name" value="SH3_1"/>
    <property type="match status" value="1"/>
</dbReference>
<evidence type="ECO:0000256" key="6">
    <source>
        <dbReference type="ARBA" id="ARBA00022692"/>
    </source>
</evidence>
<dbReference type="InterPro" id="IPR058925">
    <property type="entry name" value="zf-C2H2_AcuF"/>
</dbReference>
<proteinExistence type="inferred from homology"/>
<dbReference type="SUPFAM" id="SSF50044">
    <property type="entry name" value="SH3-domain"/>
    <property type="match status" value="2"/>
</dbReference>
<evidence type="ECO:0000256" key="5">
    <source>
        <dbReference type="ARBA" id="ARBA00022475"/>
    </source>
</evidence>
<keyword evidence="4 11" id="KW-0728">SH3 domain</keyword>
<feature type="compositionally biased region" description="Basic and acidic residues" evidence="12">
    <location>
        <begin position="1"/>
        <end position="10"/>
    </location>
</feature>
<comment type="similarity">
    <text evidence="2">Belongs to the SHO1 family.</text>
</comment>
<feature type="region of interest" description="Disordered" evidence="12">
    <location>
        <begin position="1"/>
        <end position="20"/>
    </location>
</feature>
<dbReference type="EMBL" id="KE721373">
    <property type="protein sequence ID" value="ERF69949.1"/>
    <property type="molecule type" value="Genomic_DNA"/>
</dbReference>
<dbReference type="PROSITE" id="PS50157">
    <property type="entry name" value="ZINC_FINGER_C2H2_2"/>
    <property type="match status" value="1"/>
</dbReference>
<evidence type="ECO:0008006" key="17">
    <source>
        <dbReference type="Google" id="ProtNLM"/>
    </source>
</evidence>
<evidence type="ECO:0000256" key="3">
    <source>
        <dbReference type="ARBA" id="ARBA00011175"/>
    </source>
</evidence>
<reference evidence="16" key="1">
    <citation type="journal article" date="2014" name="BMC Genomics">
        <title>Genome characteristics reveal the impact of lichenization on lichen-forming fungus Endocarpon pusillum Hedwig (Verrucariales, Ascomycota).</title>
        <authorList>
            <person name="Wang Y.-Y."/>
            <person name="Liu B."/>
            <person name="Zhang X.-Y."/>
            <person name="Zhou Q.-M."/>
            <person name="Zhang T."/>
            <person name="Li H."/>
            <person name="Yu Y.-F."/>
            <person name="Zhang X.-L."/>
            <person name="Hao X.-Y."/>
            <person name="Wang M."/>
            <person name="Wang L."/>
            <person name="Wei J.-C."/>
        </authorList>
    </citation>
    <scope>NUCLEOTIDE SEQUENCE [LARGE SCALE GENOMIC DNA]</scope>
    <source>
        <strain evidence="16">Z07020 / HMAS-L-300199</strain>
    </source>
</reference>
<dbReference type="AlphaFoldDB" id="U1HLR7"/>
<evidence type="ECO:0000313" key="15">
    <source>
        <dbReference type="EMBL" id="ERF69949.1"/>
    </source>
</evidence>
<dbReference type="InterPro" id="IPR001452">
    <property type="entry name" value="SH3_domain"/>
</dbReference>
<keyword evidence="10" id="KW-0863">Zinc-finger</keyword>
<keyword evidence="5" id="KW-1003">Cell membrane</keyword>
<dbReference type="PANTHER" id="PTHR35391">
    <property type="entry name" value="C2H2-TYPE DOMAIN-CONTAINING PROTEIN-RELATED"/>
    <property type="match status" value="1"/>
</dbReference>
<gene>
    <name evidence="15" type="ORF">EPUS_05493</name>
</gene>
<dbReference type="PROSITE" id="PS50002">
    <property type="entry name" value="SH3"/>
    <property type="match status" value="2"/>
</dbReference>
<dbReference type="SMART" id="SM00355">
    <property type="entry name" value="ZnF_C2H2"/>
    <property type="match status" value="4"/>
</dbReference>
<dbReference type="Gene3D" id="2.30.30.40">
    <property type="entry name" value="SH3 Domains"/>
    <property type="match status" value="2"/>
</dbReference>
<comment type="subunit">
    <text evidence="3">Forms homooligomers.</text>
</comment>
<evidence type="ECO:0000256" key="4">
    <source>
        <dbReference type="ARBA" id="ARBA00022443"/>
    </source>
</evidence>
<name>U1HLR7_ENDPU</name>
<accession>U1HLR7</accession>
<dbReference type="HOGENOM" id="CLU_532121_0_0_1"/>
<comment type="subcellular location">
    <subcellularLocation>
        <location evidence="1">Cell membrane</location>
        <topology evidence="1">Multi-pass membrane protein</topology>
    </subcellularLocation>
</comment>
<keyword evidence="8" id="KW-0346">Stress response</keyword>
<keyword evidence="16" id="KW-1185">Reference proteome</keyword>
<evidence type="ECO:0000256" key="8">
    <source>
        <dbReference type="ARBA" id="ARBA00023016"/>
    </source>
</evidence>
<evidence type="ECO:0000313" key="16">
    <source>
        <dbReference type="Proteomes" id="UP000019373"/>
    </source>
</evidence>
<feature type="region of interest" description="Disordered" evidence="12">
    <location>
        <begin position="343"/>
        <end position="369"/>
    </location>
</feature>
<dbReference type="PANTHER" id="PTHR35391:SF7">
    <property type="entry name" value="C2H2-TYPE DOMAIN-CONTAINING PROTEIN"/>
    <property type="match status" value="1"/>
</dbReference>
<evidence type="ECO:0000256" key="11">
    <source>
        <dbReference type="PROSITE-ProRule" id="PRU00192"/>
    </source>
</evidence>
<evidence type="ECO:0000256" key="12">
    <source>
        <dbReference type="SAM" id="MobiDB-lite"/>
    </source>
</evidence>
<evidence type="ECO:0000259" key="13">
    <source>
        <dbReference type="PROSITE" id="PS50002"/>
    </source>
</evidence>
<keyword evidence="10" id="KW-0862">Zinc</keyword>
<dbReference type="Proteomes" id="UP000019373">
    <property type="component" value="Unassembled WGS sequence"/>
</dbReference>
<evidence type="ECO:0000256" key="2">
    <source>
        <dbReference type="ARBA" id="ARBA00009739"/>
    </source>
</evidence>
<organism evidence="15 16">
    <name type="scientific">Endocarpon pusillum (strain Z07020 / HMAS-L-300199)</name>
    <name type="common">Lichen-forming fungus</name>
    <dbReference type="NCBI Taxonomy" id="1263415"/>
    <lineage>
        <taxon>Eukaryota</taxon>
        <taxon>Fungi</taxon>
        <taxon>Dikarya</taxon>
        <taxon>Ascomycota</taxon>
        <taxon>Pezizomycotina</taxon>
        <taxon>Eurotiomycetes</taxon>
        <taxon>Chaetothyriomycetidae</taxon>
        <taxon>Verrucariales</taxon>
        <taxon>Verrucariaceae</taxon>
        <taxon>Endocarpon</taxon>
    </lineage>
</organism>
<evidence type="ECO:0000256" key="1">
    <source>
        <dbReference type="ARBA" id="ARBA00004651"/>
    </source>
</evidence>
<keyword evidence="9" id="KW-0472">Membrane</keyword>
<sequence length="512" mass="58308">MRKPHEHDIPTDDDSESIPQAIGSYLSDAPELDLITIDIAQIVDCLYRISISLRAHSSVNRYAKAAAFDTSSFLPFDTEYVREKFPEAKNQLCSRMGKAISKRRQYLKYREHHAAKLAQGLPEHKDINIALSETTASTFIDPLATPEITRREAESADISNIADTMSETTYTTILGDSERLRLPRMPKEASIGQAFECPLCRKIVQFETTRTTHSWMKHVFSDLQPYICTFEECDKEEETFESRHRWFAHELRFHRRLWTCYGHCDQKFSSGTSFREHVRKSRHIAENQLPALAEMCEGPIDVASKTRCPLCLAEVTGIKKLEKHIGRHMEDVALFALPTSSFDDDSPARESVNAEPLSKDKPEGSPAVRTSRYPYLAKAKMSYRADPSHPREISFVKSEILAIATNRTQSSWWEAKRENGEIGMVRSSYLDIEEMEDKAVAGRMIRDAETDRDYPYLAKAIYSYDANPDKADEISFTKGEIMAVSDVSGRWRKVRKGNGETGIAPSHYLIPF</sequence>
<feature type="domain" description="SH3" evidence="13">
    <location>
        <begin position="453"/>
        <end position="512"/>
    </location>
</feature>
<dbReference type="InterPro" id="IPR013087">
    <property type="entry name" value="Znf_C2H2_type"/>
</dbReference>
<dbReference type="CDD" id="cd11855">
    <property type="entry name" value="SH3_Sho1p"/>
    <property type="match status" value="1"/>
</dbReference>
<dbReference type="OrthoDB" id="6133115at2759"/>
<evidence type="ECO:0000256" key="7">
    <source>
        <dbReference type="ARBA" id="ARBA00022989"/>
    </source>
</evidence>
<dbReference type="eggNOG" id="ENOG502SJT8">
    <property type="taxonomic scope" value="Eukaryota"/>
</dbReference>
<dbReference type="SMART" id="SM00326">
    <property type="entry name" value="SH3"/>
    <property type="match status" value="2"/>
</dbReference>
<keyword evidence="7" id="KW-1133">Transmembrane helix</keyword>
<evidence type="ECO:0000256" key="10">
    <source>
        <dbReference type="PROSITE-ProRule" id="PRU00042"/>
    </source>
</evidence>
<keyword evidence="10" id="KW-0479">Metal-binding</keyword>
<feature type="domain" description="C2H2-type" evidence="14">
    <location>
        <begin position="258"/>
        <end position="288"/>
    </location>
</feature>
<dbReference type="PROSITE" id="PS00028">
    <property type="entry name" value="ZINC_FINGER_C2H2_1"/>
    <property type="match status" value="1"/>
</dbReference>
<dbReference type="GO" id="GO:0008270">
    <property type="term" value="F:zinc ion binding"/>
    <property type="evidence" value="ECO:0007669"/>
    <property type="project" value="UniProtKB-KW"/>
</dbReference>
<dbReference type="InterPro" id="IPR035522">
    <property type="entry name" value="Sho1_SH3"/>
</dbReference>
<feature type="domain" description="SH3" evidence="13">
    <location>
        <begin position="372"/>
        <end position="435"/>
    </location>
</feature>
<keyword evidence="6" id="KW-0812">Transmembrane</keyword>
<protein>
    <recommendedName>
        <fullName evidence="17">SH3 domain-containing protein</fullName>
    </recommendedName>
</protein>
<dbReference type="GO" id="GO:0005886">
    <property type="term" value="C:plasma membrane"/>
    <property type="evidence" value="ECO:0007669"/>
    <property type="project" value="UniProtKB-SubCell"/>
</dbReference>
<dbReference type="GeneID" id="19240443"/>
<dbReference type="InterPro" id="IPR036028">
    <property type="entry name" value="SH3-like_dom_sf"/>
</dbReference>
<dbReference type="Pfam" id="PF26082">
    <property type="entry name" value="zf-C2H2_AcuF"/>
    <property type="match status" value="1"/>
</dbReference>
<dbReference type="RefSeq" id="XP_007804449.1">
    <property type="nucleotide sequence ID" value="XM_007806258.1"/>
</dbReference>
<evidence type="ECO:0000259" key="14">
    <source>
        <dbReference type="PROSITE" id="PS50157"/>
    </source>
</evidence>